<accession>A0A369TBH1</accession>
<dbReference type="FunFam" id="3.40.50.720:FF:000702">
    <property type="entry name" value="NADH dehydrogenase (Ubiquinone)"/>
    <property type="match status" value="1"/>
</dbReference>
<dbReference type="InterPro" id="IPR001509">
    <property type="entry name" value="Epimerase_deHydtase"/>
</dbReference>
<proteinExistence type="predicted"/>
<keyword evidence="3" id="KW-1185">Reference proteome</keyword>
<evidence type="ECO:0000259" key="1">
    <source>
        <dbReference type="Pfam" id="PF01370"/>
    </source>
</evidence>
<feature type="domain" description="NAD-dependent epimerase/dehydratase" evidence="1">
    <location>
        <begin position="10"/>
        <end position="219"/>
    </location>
</feature>
<reference evidence="2 3" key="1">
    <citation type="submission" date="2018-07" db="EMBL/GenBank/DDBJ databases">
        <title>Venubactetium sediminum gen. nov., sp. nov., isolated from a marine solar saltern.</title>
        <authorList>
            <person name="Wang S."/>
        </authorList>
    </citation>
    <scope>NUCLEOTIDE SEQUENCE [LARGE SCALE GENOMIC DNA]</scope>
    <source>
        <strain evidence="2 3">WD2A32</strain>
    </source>
</reference>
<protein>
    <submittedName>
        <fullName evidence="2">Complex I NDUFA9 subunit family protein</fullName>
    </submittedName>
</protein>
<sequence>MVQAMTRVATVFGGSGFIGRYIVMRLAKEGWVVRVPVRDPEAAHFLQPLGNVGQIVRMGVAIQDEAAVKWAVEGADAVFNCTGILFEPSKHQTFEELHHRGPERIAKAAADAGVKRLVHISAIGADSKSESLYAQSKGRGEKAVLKAFPDATILRPSLVIGPEDGFFNRFAVMARLSPALPLIGGGKTKFQPVYVGDVADAAMKAVHDPATKGQTYELGGPRTYTFKQLMEMLLKEIRRKRLLLPVPFSVAEIQGRVLQLLPSPPLTKDQVTLLKKDNVVSKKRAKTFEDLGIKPQAIEVIIPAYLERYRPGGRFQDAARYKA</sequence>
<dbReference type="PANTHER" id="PTHR12126:SF11">
    <property type="entry name" value="NADH DEHYDROGENASE [UBIQUINONE] 1 ALPHA SUBCOMPLEX SUBUNIT 9, MITOCHONDRIAL"/>
    <property type="match status" value="1"/>
</dbReference>
<dbReference type="Gene3D" id="3.40.50.720">
    <property type="entry name" value="NAD(P)-binding Rossmann-like Domain"/>
    <property type="match status" value="1"/>
</dbReference>
<dbReference type="InterPro" id="IPR051207">
    <property type="entry name" value="ComplexI_NDUFA9_subunit"/>
</dbReference>
<comment type="caution">
    <text evidence="2">The sequence shown here is derived from an EMBL/GenBank/DDBJ whole genome shotgun (WGS) entry which is preliminary data.</text>
</comment>
<organism evidence="2 3">
    <name type="scientific">Ferruginivarius sediminum</name>
    <dbReference type="NCBI Taxonomy" id="2661937"/>
    <lineage>
        <taxon>Bacteria</taxon>
        <taxon>Pseudomonadati</taxon>
        <taxon>Pseudomonadota</taxon>
        <taxon>Alphaproteobacteria</taxon>
        <taxon>Rhodospirillales</taxon>
        <taxon>Rhodospirillaceae</taxon>
        <taxon>Ferruginivarius</taxon>
    </lineage>
</organism>
<evidence type="ECO:0000313" key="2">
    <source>
        <dbReference type="EMBL" id="RDD61527.1"/>
    </source>
</evidence>
<dbReference type="InterPro" id="IPR036291">
    <property type="entry name" value="NAD(P)-bd_dom_sf"/>
</dbReference>
<dbReference type="CDD" id="cd05271">
    <property type="entry name" value="NDUFA9_like_SDR_a"/>
    <property type="match status" value="1"/>
</dbReference>
<dbReference type="PANTHER" id="PTHR12126">
    <property type="entry name" value="NADH-UBIQUINONE OXIDOREDUCTASE 39 KDA SUBUNIT-RELATED"/>
    <property type="match status" value="1"/>
</dbReference>
<dbReference type="Proteomes" id="UP000253941">
    <property type="component" value="Unassembled WGS sequence"/>
</dbReference>
<dbReference type="AlphaFoldDB" id="A0A369TBH1"/>
<dbReference type="Pfam" id="PF01370">
    <property type="entry name" value="Epimerase"/>
    <property type="match status" value="1"/>
</dbReference>
<dbReference type="EMBL" id="QPMH01000011">
    <property type="protein sequence ID" value="RDD61527.1"/>
    <property type="molecule type" value="Genomic_DNA"/>
</dbReference>
<dbReference type="GO" id="GO:0044877">
    <property type="term" value="F:protein-containing complex binding"/>
    <property type="evidence" value="ECO:0007669"/>
    <property type="project" value="TreeGrafter"/>
</dbReference>
<evidence type="ECO:0000313" key="3">
    <source>
        <dbReference type="Proteomes" id="UP000253941"/>
    </source>
</evidence>
<name>A0A369TBH1_9PROT</name>
<dbReference type="SUPFAM" id="SSF51735">
    <property type="entry name" value="NAD(P)-binding Rossmann-fold domains"/>
    <property type="match status" value="1"/>
</dbReference>
<gene>
    <name evidence="2" type="ORF">DRB17_12570</name>
</gene>